<evidence type="ECO:0000259" key="2">
    <source>
        <dbReference type="PROSITE" id="PS51724"/>
    </source>
</evidence>
<reference evidence="3 4" key="1">
    <citation type="submission" date="2016-10" db="EMBL/GenBank/DDBJ databases">
        <authorList>
            <person name="de Groot N.N."/>
        </authorList>
    </citation>
    <scope>NUCLEOTIDE SEQUENCE [LARGE SCALE GENOMIC DNA]</scope>
    <source>
        <strain evidence="3 4">DSM 25294</strain>
    </source>
</reference>
<keyword evidence="1" id="KW-0812">Transmembrane</keyword>
<feature type="transmembrane region" description="Helical" evidence="1">
    <location>
        <begin position="45"/>
        <end position="67"/>
    </location>
</feature>
<dbReference type="InterPro" id="IPR036680">
    <property type="entry name" value="SPOR-like_sf"/>
</dbReference>
<keyword evidence="1" id="KW-0472">Membrane</keyword>
<organism evidence="3 4">
    <name type="scientific">Aliiruegeria lutimaris</name>
    <dbReference type="NCBI Taxonomy" id="571298"/>
    <lineage>
        <taxon>Bacteria</taxon>
        <taxon>Pseudomonadati</taxon>
        <taxon>Pseudomonadota</taxon>
        <taxon>Alphaproteobacteria</taxon>
        <taxon>Rhodobacterales</taxon>
        <taxon>Roseobacteraceae</taxon>
        <taxon>Aliiruegeria</taxon>
    </lineage>
</organism>
<dbReference type="Pfam" id="PF05036">
    <property type="entry name" value="SPOR"/>
    <property type="match status" value="1"/>
</dbReference>
<dbReference type="PROSITE" id="PS51724">
    <property type="entry name" value="SPOR"/>
    <property type="match status" value="1"/>
</dbReference>
<keyword evidence="1" id="KW-1133">Transmembrane helix</keyword>
<evidence type="ECO:0000313" key="3">
    <source>
        <dbReference type="EMBL" id="SDI56140.1"/>
    </source>
</evidence>
<name>A0A1G8LLP4_9RHOB</name>
<dbReference type="RefSeq" id="WP_244520593.1">
    <property type="nucleotide sequence ID" value="NZ_FNEK01000004.1"/>
</dbReference>
<dbReference type="GO" id="GO:0042834">
    <property type="term" value="F:peptidoglycan binding"/>
    <property type="evidence" value="ECO:0007669"/>
    <property type="project" value="InterPro"/>
</dbReference>
<accession>A0A1G8LLP4</accession>
<feature type="domain" description="SPOR" evidence="2">
    <location>
        <begin position="271"/>
        <end position="356"/>
    </location>
</feature>
<dbReference type="Proteomes" id="UP000199382">
    <property type="component" value="Unassembled WGS sequence"/>
</dbReference>
<dbReference type="AlphaFoldDB" id="A0A1G8LLP4"/>
<evidence type="ECO:0000313" key="4">
    <source>
        <dbReference type="Proteomes" id="UP000199382"/>
    </source>
</evidence>
<dbReference type="InterPro" id="IPR007730">
    <property type="entry name" value="SPOR-like_dom"/>
</dbReference>
<evidence type="ECO:0000256" key="1">
    <source>
        <dbReference type="SAM" id="Phobius"/>
    </source>
</evidence>
<keyword evidence="4" id="KW-1185">Reference proteome</keyword>
<gene>
    <name evidence="3" type="ORF">SAMN04488026_100472</name>
</gene>
<dbReference type="SUPFAM" id="SSF110997">
    <property type="entry name" value="Sporulation related repeat"/>
    <property type="match status" value="1"/>
</dbReference>
<proteinExistence type="predicted"/>
<protein>
    <submittedName>
        <fullName evidence="3">Sporulation related domain-containing protein</fullName>
    </submittedName>
</protein>
<dbReference type="STRING" id="571298.SAMN04488026_100472"/>
<sequence>MNRGQAHGSGAYEPAQESYHHEIYDDGMQVQSENYRAGGPGKLRLLAHVTGTLLSLAVIGTGGYWGYKQIMRDVHGVPVVRALEGPMRVAPDDPGGQIASHSGLSVNGVQASGAASPPEERLTLAPAPVDLSEEDLPLGQLTASTKDGDLELASSAEADDAELLPPDESAQLASLSQEFPADDPIARAIALANASIAGATPLSEAETGAEPVEASAQDEALPEVRTVQVVTGPGVALSPRPLARPTSRAPVVLASVSATVSATPAVMDAAEVPKGTRLVQLGAFDTPEEARTAWGKISGKFDGLMVDKTQVVVEAKAGGRTFWRLRAMGFADLSDARRFCAALVAERTDCIPVVAK</sequence>
<dbReference type="EMBL" id="FNEK01000004">
    <property type="protein sequence ID" value="SDI56140.1"/>
    <property type="molecule type" value="Genomic_DNA"/>
</dbReference>
<dbReference type="Gene3D" id="3.30.70.1070">
    <property type="entry name" value="Sporulation related repeat"/>
    <property type="match status" value="1"/>
</dbReference>